<accession>A0A0A8YEK8</accession>
<sequence>MLNSGLLVATLISIYCPC</sequence>
<protein>
    <submittedName>
        <fullName evidence="1">Uncharacterized protein</fullName>
    </submittedName>
</protein>
<dbReference type="AlphaFoldDB" id="A0A0A8YEK8"/>
<name>A0A0A8YEK8_ARUDO</name>
<proteinExistence type="predicted"/>
<reference evidence="1" key="2">
    <citation type="journal article" date="2015" name="Data Brief">
        <title>Shoot transcriptome of the giant reed, Arundo donax.</title>
        <authorList>
            <person name="Barrero R.A."/>
            <person name="Guerrero F.D."/>
            <person name="Moolhuijzen P."/>
            <person name="Goolsby J.A."/>
            <person name="Tidwell J."/>
            <person name="Bellgard S.E."/>
            <person name="Bellgard M.I."/>
        </authorList>
    </citation>
    <scope>NUCLEOTIDE SEQUENCE</scope>
    <source>
        <tissue evidence="1">Shoot tissue taken approximately 20 cm above the soil surface</tissue>
    </source>
</reference>
<evidence type="ECO:0000313" key="1">
    <source>
        <dbReference type="EMBL" id="JAD24546.1"/>
    </source>
</evidence>
<organism evidence="1">
    <name type="scientific">Arundo donax</name>
    <name type="common">Giant reed</name>
    <name type="synonym">Donax arundinaceus</name>
    <dbReference type="NCBI Taxonomy" id="35708"/>
    <lineage>
        <taxon>Eukaryota</taxon>
        <taxon>Viridiplantae</taxon>
        <taxon>Streptophyta</taxon>
        <taxon>Embryophyta</taxon>
        <taxon>Tracheophyta</taxon>
        <taxon>Spermatophyta</taxon>
        <taxon>Magnoliopsida</taxon>
        <taxon>Liliopsida</taxon>
        <taxon>Poales</taxon>
        <taxon>Poaceae</taxon>
        <taxon>PACMAD clade</taxon>
        <taxon>Arundinoideae</taxon>
        <taxon>Arundineae</taxon>
        <taxon>Arundo</taxon>
    </lineage>
</organism>
<dbReference type="EMBL" id="GBRH01273349">
    <property type="protein sequence ID" value="JAD24546.1"/>
    <property type="molecule type" value="Transcribed_RNA"/>
</dbReference>
<reference evidence="1" key="1">
    <citation type="submission" date="2014-09" db="EMBL/GenBank/DDBJ databases">
        <authorList>
            <person name="Magalhaes I.L.F."/>
            <person name="Oliveira U."/>
            <person name="Santos F.R."/>
            <person name="Vidigal T.H.D.A."/>
            <person name="Brescovit A.D."/>
            <person name="Santos A.J."/>
        </authorList>
    </citation>
    <scope>NUCLEOTIDE SEQUENCE</scope>
    <source>
        <tissue evidence="1">Shoot tissue taken approximately 20 cm above the soil surface</tissue>
    </source>
</reference>